<sequence>MAPVRVNAVIQARMSSTRLPGKVLRDLGGLPVLGWVVRAVREAASVGEVVVATSDDASDDPVAEAAAGFGAHVVRGPLDDVLARFLLAVDAHPCDAVLRITADCPLHDPVLLDQVVGLWLADPALHYASTTLVRTLPRGYDAEVVRTDVLREQARVPRGPHREHVTSGVYTDPAHRCAGVVAAPPADDLRVTLDTEQDAAVIAGVVAAIGRAGWREVVAHLRAHPELAALNAEVEQVRP</sequence>
<dbReference type="PANTHER" id="PTHR42866:SF1">
    <property type="entry name" value="SPORE COAT POLYSACCHARIDE BIOSYNTHESIS PROTEIN SPSF"/>
    <property type="match status" value="1"/>
</dbReference>
<evidence type="ECO:0000313" key="2">
    <source>
        <dbReference type="Proteomes" id="UP001596157"/>
    </source>
</evidence>
<dbReference type="Gene3D" id="3.90.550.10">
    <property type="entry name" value="Spore Coat Polysaccharide Biosynthesis Protein SpsA, Chain A"/>
    <property type="match status" value="1"/>
</dbReference>
<dbReference type="GO" id="GO:0016779">
    <property type="term" value="F:nucleotidyltransferase activity"/>
    <property type="evidence" value="ECO:0007669"/>
    <property type="project" value="UniProtKB-KW"/>
</dbReference>
<keyword evidence="1" id="KW-0548">Nucleotidyltransferase</keyword>
<dbReference type="EMBL" id="JBHSKF010000018">
    <property type="protein sequence ID" value="MFC5290682.1"/>
    <property type="molecule type" value="Genomic_DNA"/>
</dbReference>
<proteinExistence type="predicted"/>
<reference evidence="2" key="1">
    <citation type="journal article" date="2019" name="Int. J. Syst. Evol. Microbiol.">
        <title>The Global Catalogue of Microorganisms (GCM) 10K type strain sequencing project: providing services to taxonomists for standard genome sequencing and annotation.</title>
        <authorList>
            <consortium name="The Broad Institute Genomics Platform"/>
            <consortium name="The Broad Institute Genome Sequencing Center for Infectious Disease"/>
            <person name="Wu L."/>
            <person name="Ma J."/>
        </authorList>
    </citation>
    <scope>NUCLEOTIDE SEQUENCE [LARGE SCALE GENOMIC DNA]</scope>
    <source>
        <strain evidence="2">CCUG 59778</strain>
    </source>
</reference>
<comment type="caution">
    <text evidence="1">The sequence shown here is derived from an EMBL/GenBank/DDBJ whole genome shotgun (WGS) entry which is preliminary data.</text>
</comment>
<gene>
    <name evidence="1" type="ORF">ACFPM7_26810</name>
</gene>
<dbReference type="Proteomes" id="UP001596157">
    <property type="component" value="Unassembled WGS sequence"/>
</dbReference>
<dbReference type="InterPro" id="IPR029044">
    <property type="entry name" value="Nucleotide-diphossugar_trans"/>
</dbReference>
<organism evidence="1 2">
    <name type="scientific">Actinokineospora guangxiensis</name>
    <dbReference type="NCBI Taxonomy" id="1490288"/>
    <lineage>
        <taxon>Bacteria</taxon>
        <taxon>Bacillati</taxon>
        <taxon>Actinomycetota</taxon>
        <taxon>Actinomycetes</taxon>
        <taxon>Pseudonocardiales</taxon>
        <taxon>Pseudonocardiaceae</taxon>
        <taxon>Actinokineospora</taxon>
    </lineage>
</organism>
<keyword evidence="1" id="KW-0808">Transferase</keyword>
<dbReference type="Pfam" id="PF02348">
    <property type="entry name" value="CTP_transf_3"/>
    <property type="match status" value="1"/>
</dbReference>
<evidence type="ECO:0000313" key="1">
    <source>
        <dbReference type="EMBL" id="MFC5290682.1"/>
    </source>
</evidence>
<dbReference type="PANTHER" id="PTHR42866">
    <property type="entry name" value="3-DEOXY-MANNO-OCTULOSONATE CYTIDYLYLTRANSFERASE"/>
    <property type="match status" value="1"/>
</dbReference>
<name>A0ABW0ETP9_9PSEU</name>
<keyword evidence="2" id="KW-1185">Reference proteome</keyword>
<accession>A0ABW0ETP9</accession>
<dbReference type="RefSeq" id="WP_378250577.1">
    <property type="nucleotide sequence ID" value="NZ_JBHSKF010000018.1"/>
</dbReference>
<dbReference type="InterPro" id="IPR003329">
    <property type="entry name" value="Cytidylyl_trans"/>
</dbReference>
<protein>
    <submittedName>
        <fullName evidence="1">Cytidylyltransferase domain-containing protein</fullName>
    </submittedName>
</protein>
<dbReference type="SUPFAM" id="SSF53448">
    <property type="entry name" value="Nucleotide-diphospho-sugar transferases"/>
    <property type="match status" value="1"/>
</dbReference>